<evidence type="ECO:0000256" key="3">
    <source>
        <dbReference type="ARBA" id="ARBA00022553"/>
    </source>
</evidence>
<feature type="domain" description="S1 motif" evidence="7">
    <location>
        <begin position="1282"/>
        <end position="1354"/>
    </location>
</feature>
<dbReference type="FunFam" id="2.40.50.140:FF:000103">
    <property type="entry name" value="protein RRP5 homolog"/>
    <property type="match status" value="1"/>
</dbReference>
<keyword evidence="4" id="KW-0677">Repeat</keyword>
<feature type="domain" description="S1 motif" evidence="7">
    <location>
        <begin position="389"/>
        <end position="454"/>
    </location>
</feature>
<dbReference type="Pfam" id="PF23231">
    <property type="entry name" value="HAT_Syf1_CNRKL1_C"/>
    <property type="match status" value="1"/>
</dbReference>
<gene>
    <name evidence="8" type="ordered locus">Bathy11g00090</name>
</gene>
<dbReference type="InterPro" id="IPR012340">
    <property type="entry name" value="NA-bd_OB-fold"/>
</dbReference>
<feature type="domain" description="S1 motif" evidence="7">
    <location>
        <begin position="1171"/>
        <end position="1242"/>
    </location>
</feature>
<dbReference type="InterPro" id="IPR057301">
    <property type="entry name" value="Rrp5_OB_4th"/>
</dbReference>
<feature type="compositionally biased region" description="Acidic residues" evidence="6">
    <location>
        <begin position="1691"/>
        <end position="1726"/>
    </location>
</feature>
<dbReference type="eggNOG" id="KOG1070">
    <property type="taxonomic scope" value="Eukaryota"/>
</dbReference>
<dbReference type="SUPFAM" id="SSF48452">
    <property type="entry name" value="TPR-like"/>
    <property type="match status" value="2"/>
</dbReference>
<dbReference type="EMBL" id="FO082268">
    <property type="protein sequence ID" value="CCO18651.1"/>
    <property type="molecule type" value="Genomic_DNA"/>
</dbReference>
<dbReference type="PROSITE" id="PS50126">
    <property type="entry name" value="S1"/>
    <property type="match status" value="14"/>
</dbReference>
<feature type="compositionally biased region" description="Acidic residues" evidence="6">
    <location>
        <begin position="216"/>
        <end position="225"/>
    </location>
</feature>
<feature type="region of interest" description="Disordered" evidence="6">
    <location>
        <begin position="1246"/>
        <end position="1267"/>
    </location>
</feature>
<feature type="compositionally biased region" description="Acidic residues" evidence="6">
    <location>
        <begin position="70"/>
        <end position="87"/>
    </location>
</feature>
<feature type="domain" description="S1 motif" evidence="7">
    <location>
        <begin position="471"/>
        <end position="547"/>
    </location>
</feature>
<feature type="region of interest" description="Disordered" evidence="6">
    <location>
        <begin position="1"/>
        <end position="106"/>
    </location>
</feature>
<dbReference type="InterPro" id="IPR003107">
    <property type="entry name" value="HAT"/>
</dbReference>
<dbReference type="GO" id="GO:0006364">
    <property type="term" value="P:rRNA processing"/>
    <property type="evidence" value="ECO:0007669"/>
    <property type="project" value="UniProtKB-KW"/>
</dbReference>
<keyword evidence="9" id="KW-1185">Reference proteome</keyword>
<evidence type="ECO:0000256" key="5">
    <source>
        <dbReference type="ARBA" id="ARBA00023242"/>
    </source>
</evidence>
<dbReference type="STRING" id="41875.K8EKT3"/>
<feature type="domain" description="S1 motif" evidence="7">
    <location>
        <begin position="859"/>
        <end position="928"/>
    </location>
</feature>
<dbReference type="FunFam" id="2.40.50.140:FF:000155">
    <property type="entry name" value="rRNA biogenesis protein RRP5"/>
    <property type="match status" value="1"/>
</dbReference>
<reference evidence="8 9" key="1">
    <citation type="submission" date="2011-10" db="EMBL/GenBank/DDBJ databases">
        <authorList>
            <person name="Genoscope - CEA"/>
        </authorList>
    </citation>
    <scope>NUCLEOTIDE SEQUENCE [LARGE SCALE GENOMIC DNA]</scope>
    <source>
        <strain evidence="8 9">RCC 1105</strain>
    </source>
</reference>
<accession>K8EKT3</accession>
<dbReference type="Gene3D" id="2.40.50.140">
    <property type="entry name" value="Nucleic acid-binding proteins"/>
    <property type="match status" value="12"/>
</dbReference>
<dbReference type="InterPro" id="IPR055430">
    <property type="entry name" value="HAT_Syf1_CNRKL1_C"/>
</dbReference>
<feature type="domain" description="S1 motif" evidence="7">
    <location>
        <begin position="653"/>
        <end position="722"/>
    </location>
</feature>
<dbReference type="GeneID" id="19012701"/>
<evidence type="ECO:0000259" key="7">
    <source>
        <dbReference type="PROSITE" id="PS50126"/>
    </source>
</evidence>
<dbReference type="PANTHER" id="PTHR23270:SF10">
    <property type="entry name" value="PROTEIN RRP5 HOMOLOG"/>
    <property type="match status" value="1"/>
</dbReference>
<dbReference type="SUPFAM" id="SSF50249">
    <property type="entry name" value="Nucleic acid-binding proteins"/>
    <property type="match status" value="12"/>
</dbReference>
<keyword evidence="5" id="KW-0539">Nucleus</keyword>
<dbReference type="SMART" id="SM00386">
    <property type="entry name" value="HAT"/>
    <property type="match status" value="7"/>
</dbReference>
<dbReference type="GO" id="GO:0032040">
    <property type="term" value="C:small-subunit processome"/>
    <property type="evidence" value="ECO:0007669"/>
    <property type="project" value="TreeGrafter"/>
</dbReference>
<feature type="domain" description="S1 motif" evidence="7">
    <location>
        <begin position="1362"/>
        <end position="1431"/>
    </location>
</feature>
<feature type="domain" description="S1 motif" evidence="7">
    <location>
        <begin position="1459"/>
        <end position="1528"/>
    </location>
</feature>
<evidence type="ECO:0000256" key="6">
    <source>
        <dbReference type="SAM" id="MobiDB-lite"/>
    </source>
</evidence>
<dbReference type="FunFam" id="1.25.40.10:FF:000065">
    <property type="entry name" value="Programmed cell death 11"/>
    <property type="match status" value="1"/>
</dbReference>
<dbReference type="Pfam" id="PF00575">
    <property type="entry name" value="S1"/>
    <property type="match status" value="2"/>
</dbReference>
<feature type="compositionally biased region" description="Basic and acidic residues" evidence="6">
    <location>
        <begin position="1757"/>
        <end position="1767"/>
    </location>
</feature>
<feature type="compositionally biased region" description="Basic and acidic residues" evidence="6">
    <location>
        <begin position="1680"/>
        <end position="1690"/>
    </location>
</feature>
<dbReference type="InterPro" id="IPR011990">
    <property type="entry name" value="TPR-like_helical_dom_sf"/>
</dbReference>
<feature type="domain" description="S1 motif" evidence="7">
    <location>
        <begin position="760"/>
        <end position="837"/>
    </location>
</feature>
<evidence type="ECO:0000313" key="9">
    <source>
        <dbReference type="Proteomes" id="UP000198341"/>
    </source>
</evidence>
<dbReference type="OrthoDB" id="412781at2759"/>
<comment type="subcellular location">
    <subcellularLocation>
        <location evidence="1">Nucleus</location>
        <location evidence="1">Nucleolus</location>
    </subcellularLocation>
</comment>
<evidence type="ECO:0000256" key="2">
    <source>
        <dbReference type="ARBA" id="ARBA00022552"/>
    </source>
</evidence>
<feature type="compositionally biased region" description="Low complexity" evidence="6">
    <location>
        <begin position="197"/>
        <end position="215"/>
    </location>
</feature>
<feature type="domain" description="S1 motif" evidence="7">
    <location>
        <begin position="1548"/>
        <end position="1619"/>
    </location>
</feature>
<keyword evidence="2" id="KW-0698">rRNA processing</keyword>
<dbReference type="Pfam" id="PF24685">
    <property type="entry name" value="OB_RRP5_4th"/>
    <property type="match status" value="1"/>
</dbReference>
<feature type="compositionally biased region" description="Acidic residues" evidence="6">
    <location>
        <begin position="1733"/>
        <end position="1745"/>
    </location>
</feature>
<evidence type="ECO:0000256" key="1">
    <source>
        <dbReference type="ARBA" id="ARBA00004604"/>
    </source>
</evidence>
<feature type="domain" description="S1 motif" evidence="7">
    <location>
        <begin position="144"/>
        <end position="266"/>
    </location>
</feature>
<feature type="compositionally biased region" description="Basic and acidic residues" evidence="6">
    <location>
        <begin position="47"/>
        <end position="57"/>
    </location>
</feature>
<dbReference type="Pfam" id="PF23459">
    <property type="entry name" value="S1_RRP5"/>
    <property type="match status" value="2"/>
</dbReference>
<dbReference type="Pfam" id="PF24682">
    <property type="entry name" value="OB_RRP5"/>
    <property type="match status" value="1"/>
</dbReference>
<feature type="compositionally biased region" description="Acidic residues" evidence="6">
    <location>
        <begin position="1639"/>
        <end position="1660"/>
    </location>
</feature>
<keyword evidence="3" id="KW-0597">Phosphoprotein</keyword>
<protein>
    <recommendedName>
        <fullName evidence="7">S1 motif domain-containing protein</fullName>
    </recommendedName>
</protein>
<dbReference type="KEGG" id="bpg:Bathy11g00090"/>
<organism evidence="8 9">
    <name type="scientific">Bathycoccus prasinos</name>
    <dbReference type="NCBI Taxonomy" id="41875"/>
    <lineage>
        <taxon>Eukaryota</taxon>
        <taxon>Viridiplantae</taxon>
        <taxon>Chlorophyta</taxon>
        <taxon>Mamiellophyceae</taxon>
        <taxon>Mamiellales</taxon>
        <taxon>Bathycoccaceae</taxon>
        <taxon>Bathycoccus</taxon>
    </lineage>
</organism>
<feature type="domain" description="S1 motif" evidence="7">
    <location>
        <begin position="282"/>
        <end position="347"/>
    </location>
</feature>
<feature type="region of interest" description="Disordered" evidence="6">
    <location>
        <begin position="191"/>
        <end position="228"/>
    </location>
</feature>
<feature type="compositionally biased region" description="Low complexity" evidence="6">
    <location>
        <begin position="97"/>
        <end position="106"/>
    </location>
</feature>
<dbReference type="InterPro" id="IPR003029">
    <property type="entry name" value="S1_domain"/>
</dbReference>
<dbReference type="Gene3D" id="1.25.40.10">
    <property type="entry name" value="Tetratricopeptide repeat domain"/>
    <property type="match status" value="1"/>
</dbReference>
<proteinExistence type="predicted"/>
<feature type="domain" description="S1 motif" evidence="7">
    <location>
        <begin position="564"/>
        <end position="633"/>
    </location>
</feature>
<dbReference type="InterPro" id="IPR057300">
    <property type="entry name" value="OB_Rrp5"/>
</dbReference>
<sequence length="2077" mass="228099">MAAVTSLLHFFPRSPEEEEEEEPSIQSRDIEKHRTHSLTQAMKKRGRSADGREKNKNDEDEEAFPRGNFVDDERDEEHEDEEHEEEQNERSRRASRTKTTTTATERFAAISKDSSLSLKGRKAGGKGSSGKYIEALKWKTLRRGVKLLGIVSHVSNKGLIVSLQNGLKGTVSKSEASDAFYITNKDRVKRKSKKKPSSYSSSEEEFSSSSSSSEESSGEEEEEEDGGKKAKIGLESLFHVGQIVRCAVVNLDEGKTGGKRIELTLRLSQVCAGLDKECLTEGAAIPAVVTSVEDHGYIVEFGIDGSTGFLSRDSAGDEHDSLLTGQLIEVVIALTPKAKKDINNNKKKNGRGSKLGESNVYKVSADTKRCSSAIALENKSTLISTILPGMLVKARVKSVLEDGISVSFMTYFSGTIDCFHIAAEDTTSFKEGQKLRSRVIFVDAQNKRVGLSLQPHLLEARSPASILPSTGSIFENAMINRVDPNVGVSLQISQGGKTRSVAGYAHVSHLSDDHVEKIEKKYKVGKQVKVRVIGHRLLDAVANVSLKRSVLEQPFFSLEELVPGMIVKGEVLATEHFGAIVKLAEGVKALCPPIHVSDIVGRTTSSKVTPGAILKFRVISVDRSRHRAIVTHKRALIKSELPVLKTIEDAIPGRTTHGIISGVVDYGVFVTLYGNLKGLAGSQDLGLAEGQSIADAYAVGQVIRTTIVSADRGENKLRLSLGGGGGNEDDNAAEGAEATVGAAAAAAAAISLSTDAVPIGKVFASATITKIVQGSSIIEVTSSTEEGSFQGLVAFQHLSDNPVTALSMASTLKVGEVLPGAFVVIERKPKRVVMSRKLSIIEAVTSSSLPDRADKVKAGKIYPGYVASTSSTGVFVRFLGSLTGLAPPSQIPDGCNATDSFFVGQTVQAMVLSVDVECVPPRLSLSLRLQTTAQPLSDAPLIRSFFADLEFLDFKVAQDPKEAETLLSEKTVRMFEPGCDIEGSINETKDYGVLIDIDEDENAVGLVSPHQVPESVEIEEFTPETRLSGRVLDVSRREGVIDIGKVSVVTEKNLSKKKKKKVKSASAALKKLKVGEATEAIVELIKAQYVILSLPKYSDAIGYAPVHYCNVRLNDASERFEVNQRVNVVIAQVPSASSPDDVKGDEFYSNRLLLTVPYVDTNKSNSGPKVGTKFQGVVSELQPLQALVSLPNSKKGRIHITETGAFAKSKFPLEELSLGLTVNVAVLGMAGDRGGLLDLTLRSSADEDKDDENVNKNAKNGNDDFDATASLKRPTLQTLEVGQSIHAYVISVLPDGVKVCIRPEITAFVPLIETASSIKELKKPLEKRFSKGEKIKATIVNVNVSKKHVDVSFRDQNSVSVGAKVFGIISRFNKGTSMMVRLGAHVTGRVFLTDVSDEFQEKPFSEMKVGNVVEVRVVSMKSSGEVDLSMRPSLLSKSGEKKKNVANPEINDAKNLEVGKEVSGYVKSVGKSGCFVALSRNVDALIKLTNLADGFVVKPSVEFPTGRLIRGRILSADAKTNRVEMSLRASQSDSKTPNKEAVASLKVGDVVMGTVRSVQSYGVFVTLDESGISGLCHISMFADMHVKDDLANHVRAGERVRAKIMKVDYETSKVSLGIKASVFGDDDDDIDNGAQREGDSEDEDEMHDDLLLSDDDDEDTTNNKAAKMDLDEPEEEVENLSEKEEGRAEESESDEENNEDDDDDEDEDEDEDDDDDGEDNEDENDDNNTATEKEEDVDFAWDEEEKEQKQKLNAMKRSREESTHLEEGENANKLSKRAKRRKAREVEMEILRQEQQLRDEGRLPESASEYEKLILASPLSSFLWIQYVAFQVSVGAYEDARAVAERALEAIPAQEEDERMNIWIAYLNLENSHGLPNPKEAVSRLFKRAVNLADPKKLYLVLVDMYTRAEQIEILEETLKLIVKKFRSSCKVWLTYIRHVTLKGDAEGSRKLLDRATTSLPKRKHIKLLVKVALLEMKEGDPERGRTMFEGILRNYPKRTDIWSVYIDQEIKQNIPERIRALFERATHLELNARSMKFLFKRYLEYERSHGNTERMTYVKARAMEYVERTLNNNNDE</sequence>
<feature type="region of interest" description="Disordered" evidence="6">
    <location>
        <begin position="1622"/>
        <end position="1781"/>
    </location>
</feature>
<dbReference type="PANTHER" id="PTHR23270">
    <property type="entry name" value="PROGRAMMED CELL DEATH PROTEIN 11 PRE-RRNA PROCESSING PROTEIN RRP5"/>
    <property type="match status" value="1"/>
</dbReference>
<dbReference type="InterPro" id="IPR045209">
    <property type="entry name" value="Rrp5"/>
</dbReference>
<evidence type="ECO:0000256" key="4">
    <source>
        <dbReference type="ARBA" id="ARBA00022737"/>
    </source>
</evidence>
<feature type="domain" description="S1 motif" evidence="7">
    <location>
        <begin position="978"/>
        <end position="1046"/>
    </location>
</feature>
<name>K8EKT3_9CHLO</name>
<dbReference type="SMART" id="SM00316">
    <property type="entry name" value="S1"/>
    <property type="match status" value="15"/>
</dbReference>
<dbReference type="RefSeq" id="XP_007510306.1">
    <property type="nucleotide sequence ID" value="XM_007510244.1"/>
</dbReference>
<evidence type="ECO:0000313" key="8">
    <source>
        <dbReference type="EMBL" id="CCO18651.1"/>
    </source>
</evidence>
<dbReference type="GO" id="GO:0003723">
    <property type="term" value="F:RNA binding"/>
    <property type="evidence" value="ECO:0007669"/>
    <property type="project" value="TreeGrafter"/>
</dbReference>
<dbReference type="Proteomes" id="UP000198341">
    <property type="component" value="Chromosome 11"/>
</dbReference>
<dbReference type="InterPro" id="IPR057302">
    <property type="entry name" value="Rrp5_S1"/>
</dbReference>